<comment type="caution">
    <text evidence="2">The sequence shown here is derived from an EMBL/GenBank/DDBJ whole genome shotgun (WGS) entry which is preliminary data.</text>
</comment>
<keyword evidence="1" id="KW-0472">Membrane</keyword>
<evidence type="ECO:0000313" key="3">
    <source>
        <dbReference type="Proteomes" id="UP000602745"/>
    </source>
</evidence>
<feature type="transmembrane region" description="Helical" evidence="1">
    <location>
        <begin position="97"/>
        <end position="125"/>
    </location>
</feature>
<dbReference type="Proteomes" id="UP000602745">
    <property type="component" value="Unassembled WGS sequence"/>
</dbReference>
<dbReference type="AlphaFoldDB" id="A0A8J2YHD1"/>
<evidence type="ECO:0000256" key="1">
    <source>
        <dbReference type="SAM" id="Phobius"/>
    </source>
</evidence>
<reference evidence="2" key="2">
    <citation type="submission" date="2020-09" db="EMBL/GenBank/DDBJ databases">
        <authorList>
            <person name="Sun Q."/>
            <person name="Sedlacek I."/>
        </authorList>
    </citation>
    <scope>NUCLEOTIDE SEQUENCE</scope>
    <source>
        <strain evidence="2">CCM 7684</strain>
    </source>
</reference>
<sequence>MEFLQDNDEIEGRTGGRLPDYVARAQPRSLQFDHIERRPDPSVIATPHDRFQMTTRMAPNARALSAQPIEAAPDTVISAPAPALDLLPRRKRIAERLLLWLACGTVGSVMLGWLGLLSWGLLWLAGAV</sequence>
<proteinExistence type="predicted"/>
<reference evidence="2" key="1">
    <citation type="journal article" date="2014" name="Int. J. Syst. Evol. Microbiol.">
        <title>Complete genome sequence of Corynebacterium casei LMG S-19264T (=DSM 44701T), isolated from a smear-ripened cheese.</title>
        <authorList>
            <consortium name="US DOE Joint Genome Institute (JGI-PGF)"/>
            <person name="Walter F."/>
            <person name="Albersmeier A."/>
            <person name="Kalinowski J."/>
            <person name="Ruckert C."/>
        </authorList>
    </citation>
    <scope>NUCLEOTIDE SEQUENCE</scope>
    <source>
        <strain evidence="2">CCM 7684</strain>
    </source>
</reference>
<protein>
    <submittedName>
        <fullName evidence="2">Uncharacterized protein</fullName>
    </submittedName>
</protein>
<organism evidence="2 3">
    <name type="scientific">Agaricicola taiwanensis</name>
    <dbReference type="NCBI Taxonomy" id="591372"/>
    <lineage>
        <taxon>Bacteria</taxon>
        <taxon>Pseudomonadati</taxon>
        <taxon>Pseudomonadota</taxon>
        <taxon>Alphaproteobacteria</taxon>
        <taxon>Rhodobacterales</taxon>
        <taxon>Paracoccaceae</taxon>
        <taxon>Agaricicola</taxon>
    </lineage>
</organism>
<evidence type="ECO:0000313" key="2">
    <source>
        <dbReference type="EMBL" id="GGE42789.1"/>
    </source>
</evidence>
<keyword evidence="1" id="KW-0812">Transmembrane</keyword>
<keyword evidence="1" id="KW-1133">Transmembrane helix</keyword>
<gene>
    <name evidence="2" type="ORF">GCM10007276_20070</name>
</gene>
<name>A0A8J2YHD1_9RHOB</name>
<dbReference type="EMBL" id="BMCP01000002">
    <property type="protein sequence ID" value="GGE42789.1"/>
    <property type="molecule type" value="Genomic_DNA"/>
</dbReference>
<keyword evidence="3" id="KW-1185">Reference proteome</keyword>
<accession>A0A8J2YHD1</accession>